<dbReference type="FunFam" id="1.25.40.10:FF:000393">
    <property type="entry name" value="Pentatricopeptide repeat-containing protein At1g20230"/>
    <property type="match status" value="1"/>
</dbReference>
<dbReference type="PANTHER" id="PTHR47926">
    <property type="entry name" value="PENTATRICOPEPTIDE REPEAT-CONTAINING PROTEIN"/>
    <property type="match status" value="1"/>
</dbReference>
<dbReference type="FunFam" id="1.25.40.10:FF:000344">
    <property type="entry name" value="Pentatricopeptide repeat-containing protein"/>
    <property type="match status" value="1"/>
</dbReference>
<dbReference type="InterPro" id="IPR011990">
    <property type="entry name" value="TPR-like_helical_dom_sf"/>
</dbReference>
<feature type="repeat" description="PPR" evidence="2">
    <location>
        <begin position="395"/>
        <end position="430"/>
    </location>
</feature>
<feature type="repeat" description="PPR" evidence="2">
    <location>
        <begin position="259"/>
        <end position="293"/>
    </location>
</feature>
<dbReference type="PROSITE" id="PS51375">
    <property type="entry name" value="PPR"/>
    <property type="match status" value="7"/>
</dbReference>
<dbReference type="AlphaFoldDB" id="A0A8S0TWH2"/>
<dbReference type="OrthoDB" id="185373at2759"/>
<dbReference type="InterPro" id="IPR002885">
    <property type="entry name" value="PPR_rpt"/>
</dbReference>
<dbReference type="GO" id="GO:0009451">
    <property type="term" value="P:RNA modification"/>
    <property type="evidence" value="ECO:0007669"/>
    <property type="project" value="InterPro"/>
</dbReference>
<dbReference type="Gene3D" id="1.25.40.10">
    <property type="entry name" value="Tetratricopeptide repeat domain"/>
    <property type="match status" value="5"/>
</dbReference>
<proteinExistence type="predicted"/>
<name>A0A8S0TWH2_OLEEU</name>
<feature type="repeat" description="PPR" evidence="2">
    <location>
        <begin position="668"/>
        <end position="702"/>
    </location>
</feature>
<dbReference type="Gramene" id="OE9A075640T1">
    <property type="protein sequence ID" value="OE9A075640C1"/>
    <property type="gene ID" value="OE9A075640"/>
</dbReference>
<accession>A0A8S0TWH2</accession>
<dbReference type="GO" id="GO:0003723">
    <property type="term" value="F:RNA binding"/>
    <property type="evidence" value="ECO:0007669"/>
    <property type="project" value="InterPro"/>
</dbReference>
<dbReference type="FunFam" id="1.25.40.10:FF:000366">
    <property type="entry name" value="Pentatricopeptide (PPR) repeat-containing protein"/>
    <property type="match status" value="1"/>
</dbReference>
<comment type="caution">
    <text evidence="3">The sequence shown here is derived from an EMBL/GenBank/DDBJ whole genome shotgun (WGS) entry which is preliminary data.</text>
</comment>
<organism evidence="3 4">
    <name type="scientific">Olea europaea subsp. europaea</name>
    <dbReference type="NCBI Taxonomy" id="158383"/>
    <lineage>
        <taxon>Eukaryota</taxon>
        <taxon>Viridiplantae</taxon>
        <taxon>Streptophyta</taxon>
        <taxon>Embryophyta</taxon>
        <taxon>Tracheophyta</taxon>
        <taxon>Spermatophyta</taxon>
        <taxon>Magnoliopsida</taxon>
        <taxon>eudicotyledons</taxon>
        <taxon>Gunneridae</taxon>
        <taxon>Pentapetalae</taxon>
        <taxon>asterids</taxon>
        <taxon>lamiids</taxon>
        <taxon>Lamiales</taxon>
        <taxon>Oleaceae</taxon>
        <taxon>Oleeae</taxon>
        <taxon>Olea</taxon>
    </lineage>
</organism>
<dbReference type="PANTHER" id="PTHR47926:SF386">
    <property type="entry name" value="PENTATRICOPEPTIDE REPEAT-CONTAINING PROTEIN"/>
    <property type="match status" value="1"/>
</dbReference>
<feature type="repeat" description="PPR" evidence="2">
    <location>
        <begin position="360"/>
        <end position="394"/>
    </location>
</feature>
<dbReference type="Proteomes" id="UP000594638">
    <property type="component" value="Unassembled WGS sequence"/>
</dbReference>
<evidence type="ECO:0000313" key="4">
    <source>
        <dbReference type="Proteomes" id="UP000594638"/>
    </source>
</evidence>
<dbReference type="EMBL" id="CACTIH010007346">
    <property type="protein sequence ID" value="CAA3010574.1"/>
    <property type="molecule type" value="Genomic_DNA"/>
</dbReference>
<dbReference type="NCBIfam" id="TIGR00756">
    <property type="entry name" value="PPR"/>
    <property type="match status" value="8"/>
</dbReference>
<keyword evidence="4" id="KW-1185">Reference proteome</keyword>
<dbReference type="Pfam" id="PF13041">
    <property type="entry name" value="PPR_2"/>
    <property type="match status" value="3"/>
</dbReference>
<protein>
    <submittedName>
        <fullName evidence="3">Pentatricopeptide repeat-containing At2g13600-like</fullName>
    </submittedName>
</protein>
<feature type="repeat" description="PPR" evidence="2">
    <location>
        <begin position="633"/>
        <end position="667"/>
    </location>
</feature>
<dbReference type="Pfam" id="PF20431">
    <property type="entry name" value="E_motif"/>
    <property type="match status" value="1"/>
</dbReference>
<keyword evidence="1" id="KW-0677">Repeat</keyword>
<sequence>MTSLFQPIAYTPPELPSPQVHEFKHKGKLCIQNPIQPQSISQSIPINQLSFPFLNGPVNSTAYASALEVCSCPRLGKQFHAHLLKNGFHGREFVGTKLLQMYGKFGCIDDATCVFDKMSDRNLYTYTAIFNVYIENGFFKEASLYLLELLFEDIELEFFVFPVALKICGGYGGVELGRQLHGMVAKNGILSHIYVGNALIDMYGKCGCLNDAKKVLNNMSDRDCASWNSILTACISNGLLLEALVFLEKMSTENNLTPNSVSWSALIGGFSQNGYDKEAIDMLYKMKGAGLEPNARTLASVLPACARLKRLRLGKEIYGYIARHGFMSSPYIVNGLVDLYRRCGDMESALKIFSKFSVSDEVSFNTMIAGYCDNGDVLKAKELFDQMESEGKMRDLISWNSMISGYVDNLMFEKALRTFTDLITTGGIEPDSFTLGSALGACANLGSLRLGKGMHSYCIVKGLQSNIFVGGGLVEMYCRCQDPETAHKALQEVPERDIAIWNSLISGYARCNQIEDIPCILKKMEDDGFKPDVYTWNGIIAGYVENDHHESALELFSQMQASNLRPDIYTVGIVLPACSRLAIIERGKQVHAYAIRWGYESDAYIGAALIDMYAKCGSIKHASLVYNRIRNYNLVTQNAMLTAYAIHGQGGDGISFFHEMLVDGFTPDNVTFLAVLSSCAHAGSVKTGQELFNMMESYGVKPTLKHYTCMVDLLSRSGQMNEAYKMIEKMPDDPDSVIWGALLGGCVVHGDVNLGEIAAHELIKLEPDNSGNYVMLANLYAYTGRWHDLAKLRRQMKDMQLYKNPGCSWIEDKDEIHIFMACDRSHKREKQIYEVLDNLIIQMRLEQNEHEIQFSV</sequence>
<reference evidence="3 4" key="1">
    <citation type="submission" date="2019-12" db="EMBL/GenBank/DDBJ databases">
        <authorList>
            <person name="Alioto T."/>
            <person name="Alioto T."/>
            <person name="Gomez Garrido J."/>
        </authorList>
    </citation>
    <scope>NUCLEOTIDE SEQUENCE [LARGE SCALE GENOMIC DNA]</scope>
</reference>
<feature type="repeat" description="PPR" evidence="2">
    <location>
        <begin position="497"/>
        <end position="531"/>
    </location>
</feature>
<evidence type="ECO:0000256" key="2">
    <source>
        <dbReference type="PROSITE-ProRule" id="PRU00708"/>
    </source>
</evidence>
<feature type="repeat" description="PPR" evidence="2">
    <location>
        <begin position="532"/>
        <end position="566"/>
    </location>
</feature>
<evidence type="ECO:0000256" key="1">
    <source>
        <dbReference type="ARBA" id="ARBA00022737"/>
    </source>
</evidence>
<dbReference type="InterPro" id="IPR046960">
    <property type="entry name" value="PPR_At4g14850-like_plant"/>
</dbReference>
<dbReference type="Pfam" id="PF01535">
    <property type="entry name" value="PPR"/>
    <property type="match status" value="8"/>
</dbReference>
<dbReference type="Pfam" id="PF12854">
    <property type="entry name" value="PPR_1"/>
    <property type="match status" value="1"/>
</dbReference>
<dbReference type="InterPro" id="IPR046848">
    <property type="entry name" value="E_motif"/>
</dbReference>
<evidence type="ECO:0000313" key="3">
    <source>
        <dbReference type="EMBL" id="CAA3010574.1"/>
    </source>
</evidence>
<gene>
    <name evidence="3" type="ORF">OLEA9_A075640</name>
</gene>